<evidence type="ECO:0000256" key="3">
    <source>
        <dbReference type="ARBA" id="ARBA00022679"/>
    </source>
</evidence>
<dbReference type="InterPro" id="IPR058130">
    <property type="entry name" value="PEA_transf_C"/>
</dbReference>
<evidence type="ECO:0000256" key="7">
    <source>
        <dbReference type="ARBA" id="ARBA00038481"/>
    </source>
</evidence>
<organism evidence="10 11">
    <name type="scientific">Providencia huashanensis</name>
    <dbReference type="NCBI Taxonomy" id="3037798"/>
    <lineage>
        <taxon>Bacteria</taxon>
        <taxon>Pseudomonadati</taxon>
        <taxon>Pseudomonadota</taxon>
        <taxon>Gammaproteobacteria</taxon>
        <taxon>Enterobacterales</taxon>
        <taxon>Morganellaceae</taxon>
        <taxon>Providencia</taxon>
    </lineage>
</organism>
<dbReference type="SUPFAM" id="SSF53649">
    <property type="entry name" value="Alkaline phosphatase-like"/>
    <property type="match status" value="1"/>
</dbReference>
<evidence type="ECO:0000313" key="11">
    <source>
        <dbReference type="Proteomes" id="UP001156701"/>
    </source>
</evidence>
<dbReference type="GO" id="GO:0005886">
    <property type="term" value="C:plasma membrane"/>
    <property type="evidence" value="ECO:0007669"/>
    <property type="project" value="UniProtKB-SubCell"/>
</dbReference>
<feature type="transmembrane region" description="Helical" evidence="8">
    <location>
        <begin position="12"/>
        <end position="30"/>
    </location>
</feature>
<evidence type="ECO:0000256" key="4">
    <source>
        <dbReference type="ARBA" id="ARBA00022692"/>
    </source>
</evidence>
<dbReference type="RefSeq" id="WP_042844380.1">
    <property type="nucleotide sequence ID" value="NZ_JARRYG010000005.1"/>
</dbReference>
<sequence length="511" mass="58300">MSKTMSFLKSKTVLSILVLFTFFSIIHYSMGYHFKPFYVIAITGLMVYLNQYRKLYIAIILFYSFIACLYFPVGVLYGPPDYNIFSSFYYTNTEEAKGFITNINLKYYILSVLILVFGILICQLKLNTKKITNIISLSIFVIITIIQPVKAVYNNSIKLVLTSGLPEIRFFTESLYYLDYLAKEKKSIEGNDSFSNVSANNPYDTYVIIIGESVRRDFMHNYGFPINNTPFMDSINGVFFNNYISAAGSTNLSLSRSLSIYPKMPNNIITLANKAGFYTTWISRQGQSGKHDGPVATIAKRAEQTYFVGGKSNIATNVSSEDGPVIDKFIHSLDNPTQKKLIVIHLIGSHSPFCARISNSYQQFYKSKDLSCYVQSIKNTDLLLSQIYSELLKSKNSWSMLYFADHGLSFIDNQQDLIHGDKRKQNFEVPLFITSSNSVDREIISAQRNGLNLFQLFAEWLGINANNIKPTCKMLSNNECKGQSNVIDFDQHIIDFNKLPNDDIKYPYQYH</sequence>
<dbReference type="GO" id="GO:0009244">
    <property type="term" value="P:lipopolysaccharide core region biosynthetic process"/>
    <property type="evidence" value="ECO:0007669"/>
    <property type="project" value="TreeGrafter"/>
</dbReference>
<dbReference type="PANTHER" id="PTHR30443:SF4">
    <property type="entry name" value="PHOSPHOETHANOLAMINE TRANSFERASE OPGE-RELATED"/>
    <property type="match status" value="1"/>
</dbReference>
<feature type="transmembrane region" description="Helical" evidence="8">
    <location>
        <begin position="105"/>
        <end position="122"/>
    </location>
</feature>
<dbReference type="Gene3D" id="3.40.720.10">
    <property type="entry name" value="Alkaline Phosphatase, subunit A"/>
    <property type="match status" value="1"/>
</dbReference>
<evidence type="ECO:0000313" key="10">
    <source>
        <dbReference type="EMBL" id="MDG4695934.1"/>
    </source>
</evidence>
<dbReference type="GO" id="GO:0016776">
    <property type="term" value="F:phosphotransferase activity, phosphate group as acceptor"/>
    <property type="evidence" value="ECO:0007669"/>
    <property type="project" value="TreeGrafter"/>
</dbReference>
<accession>A0AA42FG05</accession>
<keyword evidence="4 8" id="KW-0812">Transmembrane</keyword>
<feature type="transmembrane region" description="Helical" evidence="8">
    <location>
        <begin position="36"/>
        <end position="52"/>
    </location>
</feature>
<evidence type="ECO:0000256" key="1">
    <source>
        <dbReference type="ARBA" id="ARBA00004651"/>
    </source>
</evidence>
<evidence type="ECO:0000256" key="5">
    <source>
        <dbReference type="ARBA" id="ARBA00022989"/>
    </source>
</evidence>
<comment type="similarity">
    <text evidence="7">Belongs to the phosphoethanolamine transferase family.</text>
</comment>
<dbReference type="InterPro" id="IPR040423">
    <property type="entry name" value="PEA_transferase"/>
</dbReference>
<feature type="transmembrane region" description="Helical" evidence="8">
    <location>
        <begin position="134"/>
        <end position="153"/>
    </location>
</feature>
<feature type="transmembrane region" description="Helical" evidence="8">
    <location>
        <begin position="59"/>
        <end position="78"/>
    </location>
</feature>
<reference evidence="10" key="1">
    <citation type="submission" date="2023-03" db="EMBL/GenBank/DDBJ databases">
        <title>a new species belonging to Providencia genus.</title>
        <authorList>
            <person name="Yang W."/>
            <person name="Hu F."/>
            <person name="Shen S."/>
            <person name="Ding L."/>
            <person name="Yin D."/>
        </authorList>
    </citation>
    <scope>NUCLEOTIDE SEQUENCE</scope>
    <source>
        <strain evidence="10">CRE-3FA-0001</strain>
    </source>
</reference>
<keyword evidence="3 10" id="KW-0808">Transferase</keyword>
<protein>
    <submittedName>
        <fullName evidence="10">Phosphoethanolamine transferase</fullName>
    </submittedName>
</protein>
<evidence type="ECO:0000256" key="6">
    <source>
        <dbReference type="ARBA" id="ARBA00023136"/>
    </source>
</evidence>
<evidence type="ECO:0000256" key="8">
    <source>
        <dbReference type="SAM" id="Phobius"/>
    </source>
</evidence>
<dbReference type="PANTHER" id="PTHR30443">
    <property type="entry name" value="INNER MEMBRANE PROTEIN"/>
    <property type="match status" value="1"/>
</dbReference>
<dbReference type="Proteomes" id="UP001156701">
    <property type="component" value="Unassembled WGS sequence"/>
</dbReference>
<dbReference type="CDD" id="cd16017">
    <property type="entry name" value="LptA"/>
    <property type="match status" value="1"/>
</dbReference>
<gene>
    <name evidence="10" type="ORF">P7V44_06740</name>
</gene>
<evidence type="ECO:0000259" key="9">
    <source>
        <dbReference type="Pfam" id="PF00884"/>
    </source>
</evidence>
<evidence type="ECO:0000256" key="2">
    <source>
        <dbReference type="ARBA" id="ARBA00022475"/>
    </source>
</evidence>
<feature type="domain" description="Sulfatase N-terminal" evidence="9">
    <location>
        <begin position="205"/>
        <end position="463"/>
    </location>
</feature>
<dbReference type="EMBL" id="JARRYG010000005">
    <property type="protein sequence ID" value="MDG4695934.1"/>
    <property type="molecule type" value="Genomic_DNA"/>
</dbReference>
<dbReference type="AlphaFoldDB" id="A0AA42FG05"/>
<keyword evidence="5 8" id="KW-1133">Transmembrane helix</keyword>
<dbReference type="Pfam" id="PF00884">
    <property type="entry name" value="Sulfatase"/>
    <property type="match status" value="1"/>
</dbReference>
<name>A0AA42FG05_9GAMM</name>
<dbReference type="InterPro" id="IPR017850">
    <property type="entry name" value="Alkaline_phosphatase_core_sf"/>
</dbReference>
<comment type="caution">
    <text evidence="10">The sequence shown here is derived from an EMBL/GenBank/DDBJ whole genome shotgun (WGS) entry which is preliminary data.</text>
</comment>
<comment type="subcellular location">
    <subcellularLocation>
        <location evidence="1">Cell membrane</location>
        <topology evidence="1">Multi-pass membrane protein</topology>
    </subcellularLocation>
</comment>
<keyword evidence="2" id="KW-1003">Cell membrane</keyword>
<proteinExistence type="inferred from homology"/>
<keyword evidence="6 8" id="KW-0472">Membrane</keyword>
<dbReference type="InterPro" id="IPR000917">
    <property type="entry name" value="Sulfatase_N"/>
</dbReference>